<sequence length="42" mass="4665">MVLPFQRLPVTGWAEIAFVAGHFDRCKQTTTDSPRLGDSCRG</sequence>
<accession>F2AZ85</accession>
<protein>
    <submittedName>
        <fullName evidence="1">Uncharacterized protein</fullName>
    </submittedName>
</protein>
<evidence type="ECO:0000313" key="2">
    <source>
        <dbReference type="Proteomes" id="UP000006222"/>
    </source>
</evidence>
<reference evidence="1 2" key="1">
    <citation type="journal article" date="2013" name="Mar. Genomics">
        <title>Expression of sulfatases in Rhodopirellula baltica and the diversity of sulfatases in the genus Rhodopirellula.</title>
        <authorList>
            <person name="Wegner C.E."/>
            <person name="Richter-Heitmann T."/>
            <person name="Klindworth A."/>
            <person name="Klockow C."/>
            <person name="Richter M."/>
            <person name="Achstetter T."/>
            <person name="Glockner F.O."/>
            <person name="Harder J."/>
        </authorList>
    </citation>
    <scope>NUCLEOTIDE SEQUENCE [LARGE SCALE GENOMIC DNA]</scope>
    <source>
        <strain evidence="1 2">WH47</strain>
    </source>
</reference>
<dbReference type="AlphaFoldDB" id="F2AZ85"/>
<dbReference type="Proteomes" id="UP000006222">
    <property type="component" value="Unassembled WGS sequence"/>
</dbReference>
<comment type="caution">
    <text evidence="1">The sequence shown here is derived from an EMBL/GenBank/DDBJ whole genome shotgun (WGS) entry which is preliminary data.</text>
</comment>
<dbReference type="PATRIC" id="fig|991778.3.peg.5338"/>
<name>F2AZ85_RHOBT</name>
<organism evidence="1 2">
    <name type="scientific">Rhodopirellula baltica WH47</name>
    <dbReference type="NCBI Taxonomy" id="991778"/>
    <lineage>
        <taxon>Bacteria</taxon>
        <taxon>Pseudomonadati</taxon>
        <taxon>Planctomycetota</taxon>
        <taxon>Planctomycetia</taxon>
        <taxon>Pirellulales</taxon>
        <taxon>Pirellulaceae</taxon>
        <taxon>Rhodopirellula</taxon>
    </lineage>
</organism>
<evidence type="ECO:0000313" key="1">
    <source>
        <dbReference type="EMBL" id="EGF25031.1"/>
    </source>
</evidence>
<proteinExistence type="predicted"/>
<dbReference type="EMBL" id="AFAR01000255">
    <property type="protein sequence ID" value="EGF25031.1"/>
    <property type="molecule type" value="Genomic_DNA"/>
</dbReference>
<gene>
    <name evidence="1" type="ORF">RBWH47_05821</name>
</gene>